<evidence type="ECO:0000313" key="1">
    <source>
        <dbReference type="EMBL" id="SMQ59255.1"/>
    </source>
</evidence>
<dbReference type="RefSeq" id="WP_086433436.1">
    <property type="nucleotide sequence ID" value="NZ_FXWH01000001.1"/>
</dbReference>
<accession>A0A1Y6E9H4</accession>
<evidence type="ECO:0000313" key="2">
    <source>
        <dbReference type="Proteomes" id="UP000194450"/>
    </source>
</evidence>
<dbReference type="OrthoDB" id="9017863at2"/>
<dbReference type="AlphaFoldDB" id="A0A1Y6E9H4"/>
<sequence length="370" mass="41939">MPLTAYSRTEEREVDVNQVLNLLSLRYGTQYPVKSNEIPEKWRTFLRTDIECPCCFVTGVDVVQESISKTSQKVVRQGYFRFSSPGHKPECDFAKNDSLGFIPENLVAFGTERSNLTRVIRELVCKGIQNRAFSQKSIRDMREWFFQKKVTALLYVDLDPHLPNWLKNLHYTALPAVNSVSIPLSAKIVAMPGFDWKYAAKRVLATRHKSTLETIQNKRLWLHELSTRVESLAKRYSGENVFDPTALKAEYIQSISLAKFISANYGPLVSANKKRNGEVASCVLALSALLLFVKDWDLAKAADLFASISSSSESFDPDLGNVMGLNPFHDFKAWEMLKILQESGLTVPDELSPIDELSQIESDLREQFQT</sequence>
<reference evidence="2" key="1">
    <citation type="submission" date="2017-04" db="EMBL/GenBank/DDBJ databases">
        <authorList>
            <person name="Varghese N."/>
            <person name="Submissions S."/>
        </authorList>
    </citation>
    <scope>NUCLEOTIDE SEQUENCE [LARGE SCALE GENOMIC DNA]</scope>
</reference>
<keyword evidence="2" id="KW-1185">Reference proteome</keyword>
<name>A0A1Y6E9H4_9GAMM</name>
<dbReference type="EMBL" id="FXWH01000001">
    <property type="protein sequence ID" value="SMQ59255.1"/>
    <property type="molecule type" value="Genomic_DNA"/>
</dbReference>
<organism evidence="1 2">
    <name type="scientific">Pseudidiomarina planktonica</name>
    <dbReference type="NCBI Taxonomy" id="1323738"/>
    <lineage>
        <taxon>Bacteria</taxon>
        <taxon>Pseudomonadati</taxon>
        <taxon>Pseudomonadota</taxon>
        <taxon>Gammaproteobacteria</taxon>
        <taxon>Alteromonadales</taxon>
        <taxon>Idiomarinaceae</taxon>
        <taxon>Pseudidiomarina</taxon>
    </lineage>
</organism>
<dbReference type="Proteomes" id="UP000194450">
    <property type="component" value="Unassembled WGS sequence"/>
</dbReference>
<proteinExistence type="predicted"/>
<gene>
    <name evidence="1" type="ORF">SAMN06297229_0238</name>
</gene>
<protein>
    <submittedName>
        <fullName evidence="1">Uncharacterized protein</fullName>
    </submittedName>
</protein>